<comment type="caution">
    <text evidence="2">The sequence shown here is derived from an EMBL/GenBank/DDBJ whole genome shotgun (WGS) entry which is preliminary data.</text>
</comment>
<dbReference type="SUPFAM" id="SSF51430">
    <property type="entry name" value="NAD(P)-linked oxidoreductase"/>
    <property type="match status" value="1"/>
</dbReference>
<organism evidence="2 3">
    <name type="scientific">Paenibacillus oceani</name>
    <dbReference type="NCBI Taxonomy" id="2772510"/>
    <lineage>
        <taxon>Bacteria</taxon>
        <taxon>Bacillati</taxon>
        <taxon>Bacillota</taxon>
        <taxon>Bacilli</taxon>
        <taxon>Bacillales</taxon>
        <taxon>Paenibacillaceae</taxon>
        <taxon>Paenibacillus</taxon>
    </lineage>
</organism>
<dbReference type="Gene3D" id="3.20.20.100">
    <property type="entry name" value="NADP-dependent oxidoreductase domain"/>
    <property type="match status" value="1"/>
</dbReference>
<sequence length="311" mass="34528">MGETKRATGQPKLTLGTVQLGLPYGIHNREGMPSEERSFGILREAWEGGVVCYDTAAAYGQSEDVLGRFFEGKRPTIVTKIHLNPEPGASGEQIGREMRSCIEQSLSRLRMNSIPVVMLHNTRIMEHFGDQVTAAFQTMLSEGLIGRAGISVATNTEEEYRYLSVYLDHPAYEAIQLPMSVLDHRPVVNGCLGRLAGAGKTVYVRSVFLQGLLYMKEDEVPDHLHEAKSLVRLLQDLSENYSVSIAQMAVSYIRDLEGVDSLVIGAETAEQVKANLELIEGPALPGRLREEIAERFRSVPEYVVTPPVWRK</sequence>
<evidence type="ECO:0000313" key="3">
    <source>
        <dbReference type="Proteomes" id="UP000639396"/>
    </source>
</evidence>
<dbReference type="PANTHER" id="PTHR43312:SF1">
    <property type="entry name" value="NADP-DEPENDENT OXIDOREDUCTASE DOMAIN-CONTAINING PROTEIN"/>
    <property type="match status" value="1"/>
</dbReference>
<dbReference type="EMBL" id="JACXJA010000040">
    <property type="protein sequence ID" value="MBD2865292.1"/>
    <property type="molecule type" value="Genomic_DNA"/>
</dbReference>
<dbReference type="PANTHER" id="PTHR43312">
    <property type="entry name" value="D-THREO-ALDOSE 1-DEHYDROGENASE"/>
    <property type="match status" value="1"/>
</dbReference>
<dbReference type="InterPro" id="IPR023210">
    <property type="entry name" value="NADP_OxRdtase_dom"/>
</dbReference>
<dbReference type="Pfam" id="PF00248">
    <property type="entry name" value="Aldo_ket_red"/>
    <property type="match status" value="1"/>
</dbReference>
<reference evidence="2" key="1">
    <citation type="submission" date="2020-09" db="EMBL/GenBank/DDBJ databases">
        <title>A novel bacterium of genus Paenibacillus, isolated from South China Sea.</title>
        <authorList>
            <person name="Huang H."/>
            <person name="Mo K."/>
            <person name="Hu Y."/>
        </authorList>
    </citation>
    <scope>NUCLEOTIDE SEQUENCE</scope>
    <source>
        <strain evidence="2">IB182363</strain>
    </source>
</reference>
<dbReference type="InterPro" id="IPR036812">
    <property type="entry name" value="NAD(P)_OxRdtase_dom_sf"/>
</dbReference>
<keyword evidence="3" id="KW-1185">Reference proteome</keyword>
<dbReference type="AlphaFoldDB" id="A0A927H2I3"/>
<dbReference type="RefSeq" id="WP_190930914.1">
    <property type="nucleotide sequence ID" value="NZ_JACXJA010000040.1"/>
</dbReference>
<name>A0A927H2I3_9BACL</name>
<proteinExistence type="predicted"/>
<protein>
    <submittedName>
        <fullName evidence="2">Aldo/keto reductase</fullName>
    </submittedName>
</protein>
<dbReference type="InterPro" id="IPR053135">
    <property type="entry name" value="AKR2_Oxidoreductase"/>
</dbReference>
<dbReference type="CDD" id="cd19097">
    <property type="entry name" value="AKR_unchar"/>
    <property type="match status" value="1"/>
</dbReference>
<gene>
    <name evidence="2" type="ORF">IDH45_25240</name>
</gene>
<feature type="domain" description="NADP-dependent oxidoreductase" evidence="1">
    <location>
        <begin position="12"/>
        <end position="280"/>
    </location>
</feature>
<dbReference type="Proteomes" id="UP000639396">
    <property type="component" value="Unassembled WGS sequence"/>
</dbReference>
<accession>A0A927H2I3</accession>
<evidence type="ECO:0000259" key="1">
    <source>
        <dbReference type="Pfam" id="PF00248"/>
    </source>
</evidence>
<evidence type="ECO:0000313" key="2">
    <source>
        <dbReference type="EMBL" id="MBD2865292.1"/>
    </source>
</evidence>